<dbReference type="InterPro" id="IPR036116">
    <property type="entry name" value="FN3_sf"/>
</dbReference>
<evidence type="ECO:0000259" key="2">
    <source>
        <dbReference type="PROSITE" id="PS50853"/>
    </source>
</evidence>
<reference evidence="3" key="2">
    <citation type="journal article" date="2021" name="Microbiome">
        <title>Successional dynamics and alternative stable states in a saline activated sludge microbial community over 9 years.</title>
        <authorList>
            <person name="Wang Y."/>
            <person name="Ye J."/>
            <person name="Ju F."/>
            <person name="Liu L."/>
            <person name="Boyd J.A."/>
            <person name="Deng Y."/>
            <person name="Parks D.H."/>
            <person name="Jiang X."/>
            <person name="Yin X."/>
            <person name="Woodcroft B.J."/>
            <person name="Tyson G.W."/>
            <person name="Hugenholtz P."/>
            <person name="Polz M.F."/>
            <person name="Zhang T."/>
        </authorList>
    </citation>
    <scope>NUCLEOTIDE SEQUENCE</scope>
    <source>
        <strain evidence="3">HKST-UBA02</strain>
    </source>
</reference>
<protein>
    <submittedName>
        <fullName evidence="3">Fibronectin type III domain-containing protein</fullName>
    </submittedName>
</protein>
<dbReference type="EMBL" id="JAGQHS010000210">
    <property type="protein sequence ID" value="MCA9758778.1"/>
    <property type="molecule type" value="Genomic_DNA"/>
</dbReference>
<gene>
    <name evidence="3" type="ORF">KDA27_23495</name>
</gene>
<sequence>MKAWTAAWGLILVIFLAACGISDGGPGGDIPKTDDELAIDNLTVASLSDTSATLTWDTTAQAVSTLFYGKEATALAYTKGSPVGTEHVVRLENLTEDTDYHYQVHAADGFGNTATTQEAVFHTLPAADLNDPTPPVISNVQANGITAHSATITWDTDDKTIGEVRYGTSPLGLTQSKATGATHARSHVVVLSGLLQNTQYYFQVYAQNRALGDALSATVDFTTESDPTLYVFPETISITAGTTQTFEIRIEDAKNVAGLGFMLNVNPPSALEILTISGGEFCSPNNGGYIFLPRYPTLSPIAADASWVIRFQNGAPVGSYAGSDGTVARITCKGRALTEGGTISFRKIPLDAGEGYEFDEYDPENETRLLDHNRQVMPVNVRNATLIVN</sequence>
<evidence type="ECO:0000313" key="4">
    <source>
        <dbReference type="Proteomes" id="UP000739538"/>
    </source>
</evidence>
<dbReference type="Pfam" id="PF16656">
    <property type="entry name" value="Pur_ac_phosph_N"/>
    <property type="match status" value="2"/>
</dbReference>
<dbReference type="Gene3D" id="2.60.40.10">
    <property type="entry name" value="Immunoglobulins"/>
    <property type="match status" value="2"/>
</dbReference>
<dbReference type="InterPro" id="IPR013783">
    <property type="entry name" value="Ig-like_fold"/>
</dbReference>
<dbReference type="Gene3D" id="2.60.40.680">
    <property type="match status" value="1"/>
</dbReference>
<dbReference type="InterPro" id="IPR003961">
    <property type="entry name" value="FN3_dom"/>
</dbReference>
<evidence type="ECO:0000256" key="1">
    <source>
        <dbReference type="ARBA" id="ARBA00022737"/>
    </source>
</evidence>
<keyword evidence="1" id="KW-0677">Repeat</keyword>
<dbReference type="CDD" id="cd00063">
    <property type="entry name" value="FN3"/>
    <property type="match status" value="2"/>
</dbReference>
<dbReference type="Proteomes" id="UP000739538">
    <property type="component" value="Unassembled WGS sequence"/>
</dbReference>
<feature type="domain" description="Fibronectin type-III" evidence="2">
    <location>
        <begin position="38"/>
        <end position="126"/>
    </location>
</feature>
<accession>A0A956NJ78</accession>
<reference evidence="3" key="1">
    <citation type="submission" date="2020-04" db="EMBL/GenBank/DDBJ databases">
        <authorList>
            <person name="Zhang T."/>
        </authorList>
    </citation>
    <scope>NUCLEOTIDE SEQUENCE</scope>
    <source>
        <strain evidence="3">HKST-UBA02</strain>
    </source>
</reference>
<dbReference type="PANTHER" id="PTHR46708:SF2">
    <property type="entry name" value="FIBRONECTIN TYPE-III DOMAIN-CONTAINING PROTEIN"/>
    <property type="match status" value="1"/>
</dbReference>
<feature type="domain" description="Fibronectin type-III" evidence="2">
    <location>
        <begin position="136"/>
        <end position="226"/>
    </location>
</feature>
<dbReference type="InterPro" id="IPR050991">
    <property type="entry name" value="ECM_Regulatory_Proteins"/>
</dbReference>
<dbReference type="PROSITE" id="PS51257">
    <property type="entry name" value="PROKAR_LIPOPROTEIN"/>
    <property type="match status" value="1"/>
</dbReference>
<dbReference type="SUPFAM" id="SSF49265">
    <property type="entry name" value="Fibronectin type III"/>
    <property type="match status" value="1"/>
</dbReference>
<dbReference type="GO" id="GO:0003993">
    <property type="term" value="F:acid phosphatase activity"/>
    <property type="evidence" value="ECO:0007669"/>
    <property type="project" value="InterPro"/>
</dbReference>
<organism evidence="3 4">
    <name type="scientific">Eiseniibacteriota bacterium</name>
    <dbReference type="NCBI Taxonomy" id="2212470"/>
    <lineage>
        <taxon>Bacteria</taxon>
        <taxon>Candidatus Eiseniibacteriota</taxon>
    </lineage>
</organism>
<dbReference type="PANTHER" id="PTHR46708">
    <property type="entry name" value="TENASCIN"/>
    <property type="match status" value="1"/>
</dbReference>
<dbReference type="AlphaFoldDB" id="A0A956NJ78"/>
<dbReference type="SMART" id="SM00060">
    <property type="entry name" value="FN3"/>
    <property type="match status" value="2"/>
</dbReference>
<evidence type="ECO:0000313" key="3">
    <source>
        <dbReference type="EMBL" id="MCA9758778.1"/>
    </source>
</evidence>
<name>A0A956NJ78_UNCEI</name>
<proteinExistence type="predicted"/>
<dbReference type="InterPro" id="IPR015914">
    <property type="entry name" value="PAPs_N"/>
</dbReference>
<dbReference type="PROSITE" id="PS50853">
    <property type="entry name" value="FN3"/>
    <property type="match status" value="2"/>
</dbReference>
<comment type="caution">
    <text evidence="3">The sequence shown here is derived from an EMBL/GenBank/DDBJ whole genome shotgun (WGS) entry which is preliminary data.</text>
</comment>
<dbReference type="GO" id="GO:0046872">
    <property type="term" value="F:metal ion binding"/>
    <property type="evidence" value="ECO:0007669"/>
    <property type="project" value="InterPro"/>
</dbReference>